<dbReference type="InterPro" id="IPR001937">
    <property type="entry name" value="GalP_UDPtransf1"/>
</dbReference>
<dbReference type="InterPro" id="IPR005849">
    <property type="entry name" value="GalP_Utransf_N"/>
</dbReference>
<dbReference type="GO" id="GO:0008270">
    <property type="term" value="F:zinc ion binding"/>
    <property type="evidence" value="ECO:0007669"/>
    <property type="project" value="InterPro"/>
</dbReference>
<dbReference type="RefSeq" id="WP_148895534.1">
    <property type="nucleotide sequence ID" value="NZ_VNIB01000004.1"/>
</dbReference>
<evidence type="ECO:0000256" key="2">
    <source>
        <dbReference type="ARBA" id="ARBA00022695"/>
    </source>
</evidence>
<dbReference type="OrthoDB" id="9769064at2"/>
<feature type="binding site" evidence="5">
    <location>
        <position position="39"/>
    </location>
    <ligand>
        <name>Zn(2+)</name>
        <dbReference type="ChEBI" id="CHEBI:29105"/>
    </ligand>
</feature>
<feature type="active site" description="Tele-UMP-histidine intermediate" evidence="4">
    <location>
        <position position="165"/>
    </location>
</feature>
<evidence type="ECO:0000256" key="4">
    <source>
        <dbReference type="PIRSR" id="PIRSR000808-1"/>
    </source>
</evidence>
<dbReference type="PANTHER" id="PTHR42763:SF1">
    <property type="entry name" value="UDP-GLUCOSE--HEXOSE-1-PHOSPHATE URIDYLYLTRANSFERASE"/>
    <property type="match status" value="1"/>
</dbReference>
<dbReference type="PIRSF" id="PIRSF000808">
    <property type="entry name" value="GalT"/>
    <property type="match status" value="1"/>
</dbReference>
<evidence type="ECO:0000256" key="5">
    <source>
        <dbReference type="PIRSR" id="PIRSR000808-3"/>
    </source>
</evidence>
<sequence>MSEIRWDPLKGVWVIVDRERGRRLQEFLLEQPAPRVEFCPFCYGNESRTPPEIDAVRPERQPPDTPGWQVRVIPNRHPVLAIEGDLDPRGHGLYDRVNGVGAHEIVIENPDHDRDLADFAPQELVAVLHTWQRRLNDLRRDTRFRAICLFRNQGPLAGADIPHPHSQIIALPLIPPLMAAELHNCRDHFSRKERCLLCDLLRQELHTETGIVHDDGHFVALVPYASGRPFELRLVPRRHEHDFVRVGEDELLALAEVLRNVLARLRQALRTPSYRLYLRTAPPQHTRFGRPNYWTSLAHDYHWYLEIHPCLARGTGIEQATGVPVNLVAPEDAAAFLRGENPAQKR</sequence>
<dbReference type="EMBL" id="VNIB01000004">
    <property type="protein sequence ID" value="TYO99071.1"/>
    <property type="molecule type" value="Genomic_DNA"/>
</dbReference>
<protein>
    <submittedName>
        <fullName evidence="7">UDPglucose--hexose-1-phosphate uridylyltransferase</fullName>
    </submittedName>
</protein>
<dbReference type="InterPro" id="IPR036265">
    <property type="entry name" value="HIT-like_sf"/>
</dbReference>
<reference evidence="7 8" key="1">
    <citation type="submission" date="2019-07" db="EMBL/GenBank/DDBJ databases">
        <title>Genomic Encyclopedia of Type Strains, Phase IV (KMG-IV): sequencing the most valuable type-strain genomes for metagenomic binning, comparative biology and taxonomic classification.</title>
        <authorList>
            <person name="Goeker M."/>
        </authorList>
    </citation>
    <scope>NUCLEOTIDE SEQUENCE [LARGE SCALE GENOMIC DNA]</scope>
    <source>
        <strain evidence="7 8">SS015</strain>
    </source>
</reference>
<evidence type="ECO:0000259" key="6">
    <source>
        <dbReference type="Pfam" id="PF01087"/>
    </source>
</evidence>
<proteinExistence type="predicted"/>
<feature type="binding site" evidence="5">
    <location>
        <position position="112"/>
    </location>
    <ligand>
        <name>Zn(2+)</name>
        <dbReference type="ChEBI" id="CHEBI:29105"/>
    </ligand>
</feature>
<dbReference type="Proteomes" id="UP000324159">
    <property type="component" value="Unassembled WGS sequence"/>
</dbReference>
<feature type="binding site" evidence="5">
    <location>
        <position position="163"/>
    </location>
    <ligand>
        <name>Zn(2+)</name>
        <dbReference type="ChEBI" id="CHEBI:29105"/>
    </ligand>
</feature>
<name>A0A5D3WKD3_9BACT</name>
<dbReference type="AlphaFoldDB" id="A0A5D3WKD3"/>
<comment type="cofactor">
    <cofactor evidence="5">
        <name>Zn(2+)</name>
        <dbReference type="ChEBI" id="CHEBI:29105"/>
    </cofactor>
    <text evidence="5">Binds 1 zinc ion per subunit.</text>
</comment>
<accession>A0A5D3WKD3</accession>
<keyword evidence="8" id="KW-1185">Reference proteome</keyword>
<gene>
    <name evidence="7" type="ORF">EDC39_104195</name>
</gene>
<dbReference type="Gene3D" id="3.30.428.10">
    <property type="entry name" value="HIT-like"/>
    <property type="match status" value="2"/>
</dbReference>
<dbReference type="InterPro" id="IPR053177">
    <property type="entry name" value="ADP-glucose_phosphorylase"/>
</dbReference>
<evidence type="ECO:0000313" key="7">
    <source>
        <dbReference type="EMBL" id="TYO99071.1"/>
    </source>
</evidence>
<feature type="domain" description="Galactose-1-phosphate uridyl transferase N-terminal" evidence="6">
    <location>
        <begin position="93"/>
        <end position="175"/>
    </location>
</feature>
<keyword evidence="2 7" id="KW-0548">Nucleotidyltransferase</keyword>
<dbReference type="SUPFAM" id="SSF54197">
    <property type="entry name" value="HIT-like"/>
    <property type="match status" value="2"/>
</dbReference>
<dbReference type="GO" id="GO:0006012">
    <property type="term" value="P:galactose metabolic process"/>
    <property type="evidence" value="ECO:0007669"/>
    <property type="project" value="InterPro"/>
</dbReference>
<keyword evidence="1 7" id="KW-0808">Transferase</keyword>
<keyword evidence="5" id="KW-0479">Metal-binding</keyword>
<keyword evidence="3" id="KW-0119">Carbohydrate metabolism</keyword>
<keyword evidence="5" id="KW-0862">Zinc</keyword>
<evidence type="ECO:0000256" key="1">
    <source>
        <dbReference type="ARBA" id="ARBA00022679"/>
    </source>
</evidence>
<dbReference type="PANTHER" id="PTHR42763">
    <property type="entry name" value="ADP-GLUCOSE PHOSPHORYLASE"/>
    <property type="match status" value="1"/>
</dbReference>
<evidence type="ECO:0000256" key="3">
    <source>
        <dbReference type="ARBA" id="ARBA00023277"/>
    </source>
</evidence>
<organism evidence="7 8">
    <name type="scientific">Geothermobacter ehrlichii</name>
    <dbReference type="NCBI Taxonomy" id="213224"/>
    <lineage>
        <taxon>Bacteria</taxon>
        <taxon>Pseudomonadati</taxon>
        <taxon>Thermodesulfobacteriota</taxon>
        <taxon>Desulfuromonadia</taxon>
        <taxon>Desulfuromonadales</taxon>
        <taxon>Geothermobacteraceae</taxon>
        <taxon>Geothermobacter</taxon>
    </lineage>
</organism>
<comment type="caution">
    <text evidence="7">The sequence shown here is derived from an EMBL/GenBank/DDBJ whole genome shotgun (WGS) entry which is preliminary data.</text>
</comment>
<evidence type="ECO:0000313" key="8">
    <source>
        <dbReference type="Proteomes" id="UP000324159"/>
    </source>
</evidence>
<dbReference type="Pfam" id="PF01087">
    <property type="entry name" value="GalP_UDP_transf"/>
    <property type="match status" value="1"/>
</dbReference>
<dbReference type="GO" id="GO:0008108">
    <property type="term" value="F:UDP-glucose:hexose-1-phosphate uridylyltransferase activity"/>
    <property type="evidence" value="ECO:0007669"/>
    <property type="project" value="InterPro"/>
</dbReference>
<feature type="binding site" evidence="5">
    <location>
        <position position="42"/>
    </location>
    <ligand>
        <name>Zn(2+)</name>
        <dbReference type="ChEBI" id="CHEBI:29105"/>
    </ligand>
</feature>